<dbReference type="InterPro" id="IPR053147">
    <property type="entry name" value="Hsp_HslJ-like"/>
</dbReference>
<dbReference type="EMBL" id="AP019735">
    <property type="protein sequence ID" value="BBL04117.1"/>
    <property type="molecule type" value="Genomic_DNA"/>
</dbReference>
<dbReference type="GeneID" id="78342149"/>
<accession>A0A4Y1WTB2</accession>
<feature type="domain" description="DUF306" evidence="2">
    <location>
        <begin position="34"/>
        <end position="137"/>
    </location>
</feature>
<dbReference type="InterPro" id="IPR038670">
    <property type="entry name" value="HslJ-like_sf"/>
</dbReference>
<dbReference type="InterPro" id="IPR005184">
    <property type="entry name" value="DUF306_Meta_HslJ"/>
</dbReference>
<gene>
    <name evidence="3" type="ORF">A5CBH24_14300</name>
</gene>
<dbReference type="PANTHER" id="PTHR35535">
    <property type="entry name" value="HEAT SHOCK PROTEIN HSLJ"/>
    <property type="match status" value="1"/>
</dbReference>
<evidence type="ECO:0000259" key="2">
    <source>
        <dbReference type="Pfam" id="PF03724"/>
    </source>
</evidence>
<dbReference type="PROSITE" id="PS51257">
    <property type="entry name" value="PROKAR_LIPOPROTEIN"/>
    <property type="match status" value="1"/>
</dbReference>
<dbReference type="Gene3D" id="2.40.128.270">
    <property type="match status" value="1"/>
</dbReference>
<dbReference type="PANTHER" id="PTHR35535:SF2">
    <property type="entry name" value="DUF306 DOMAIN-CONTAINING PROTEIN"/>
    <property type="match status" value="1"/>
</dbReference>
<keyword evidence="1" id="KW-0732">Signal</keyword>
<evidence type="ECO:0000313" key="4">
    <source>
        <dbReference type="Proteomes" id="UP000318946"/>
    </source>
</evidence>
<evidence type="ECO:0000256" key="1">
    <source>
        <dbReference type="SAM" id="SignalP"/>
    </source>
</evidence>
<keyword evidence="4" id="KW-1185">Reference proteome</keyword>
<proteinExistence type="predicted"/>
<sequence length="154" mass="17165">MQTRNRFRPLCLLLLLAAASACCPCRKYQKLYGAPLVGTRWLLIQLDGEEVANSDGRFSLRFEDAKRLSGRGGCNRYSASCDTEAGGHLRVGPIASTRMTCPEAQRERAFFAMLRSAVRYELDAKMLILSDSIGVRAVFQAAEEDQNTKNQKIN</sequence>
<dbReference type="Proteomes" id="UP000318946">
    <property type="component" value="Chromosome"/>
</dbReference>
<dbReference type="RefSeq" id="WP_162502283.1">
    <property type="nucleotide sequence ID" value="NZ_AP019735.1"/>
</dbReference>
<dbReference type="AlphaFoldDB" id="A0A4Y1WTB2"/>
<dbReference type="KEGG" id="acou:A5CBH24_14300"/>
<reference evidence="4" key="1">
    <citation type="submission" date="2019-06" db="EMBL/GenBank/DDBJ databases">
        <title>Alistipes onderdonkii subsp. vulgaris subsp. nov., Alistipes dispar sp. nov. and Alistipes communis sp. nov., isolated from human faeces, and creation of Alistipes onderdonkii subsp. onderdonkii subsp. nov.</title>
        <authorList>
            <person name="Sakamoto M."/>
            <person name="Ikeyama N."/>
            <person name="Ogata Y."/>
            <person name="Suda W."/>
            <person name="Iino T."/>
            <person name="Hattori M."/>
            <person name="Ohkuma M."/>
        </authorList>
    </citation>
    <scope>NUCLEOTIDE SEQUENCE [LARGE SCALE GENOMIC DNA]</scope>
    <source>
        <strain evidence="4">5CBH24</strain>
    </source>
</reference>
<dbReference type="Pfam" id="PF03724">
    <property type="entry name" value="META"/>
    <property type="match status" value="1"/>
</dbReference>
<feature type="chain" id="PRO_5021453937" description="DUF306 domain-containing protein" evidence="1">
    <location>
        <begin position="22"/>
        <end position="154"/>
    </location>
</feature>
<name>A0A4Y1WTB2_9BACT</name>
<evidence type="ECO:0000313" key="3">
    <source>
        <dbReference type="EMBL" id="BBL04117.1"/>
    </source>
</evidence>
<feature type="signal peptide" evidence="1">
    <location>
        <begin position="1"/>
        <end position="21"/>
    </location>
</feature>
<organism evidence="3 4">
    <name type="scientific">Alistipes communis</name>
    <dbReference type="NCBI Taxonomy" id="2585118"/>
    <lineage>
        <taxon>Bacteria</taxon>
        <taxon>Pseudomonadati</taxon>
        <taxon>Bacteroidota</taxon>
        <taxon>Bacteroidia</taxon>
        <taxon>Bacteroidales</taxon>
        <taxon>Rikenellaceae</taxon>
        <taxon>Alistipes</taxon>
    </lineage>
</organism>
<protein>
    <recommendedName>
        <fullName evidence="2">DUF306 domain-containing protein</fullName>
    </recommendedName>
</protein>